<evidence type="ECO:0000256" key="12">
    <source>
        <dbReference type="SAM" id="SignalP"/>
    </source>
</evidence>
<evidence type="ECO:0000256" key="10">
    <source>
        <dbReference type="ARBA" id="ARBA00023136"/>
    </source>
</evidence>
<dbReference type="InterPro" id="IPR036890">
    <property type="entry name" value="HATPase_C_sf"/>
</dbReference>
<comment type="subcellular location">
    <subcellularLocation>
        <location evidence="2">Cell membrane</location>
    </subcellularLocation>
</comment>
<dbReference type="PROSITE" id="PS51257">
    <property type="entry name" value="PROKAR_LIPOPROTEIN"/>
    <property type="match status" value="1"/>
</dbReference>
<dbReference type="SMART" id="SM00388">
    <property type="entry name" value="HisKA"/>
    <property type="match status" value="1"/>
</dbReference>
<evidence type="ECO:0000256" key="2">
    <source>
        <dbReference type="ARBA" id="ARBA00004236"/>
    </source>
</evidence>
<evidence type="ECO:0000256" key="9">
    <source>
        <dbReference type="ARBA" id="ARBA00023012"/>
    </source>
</evidence>
<dbReference type="Gene3D" id="1.10.287.130">
    <property type="match status" value="1"/>
</dbReference>
<dbReference type="InterPro" id="IPR003660">
    <property type="entry name" value="HAMP_dom"/>
</dbReference>
<dbReference type="SUPFAM" id="SSF55874">
    <property type="entry name" value="ATPase domain of HSP90 chaperone/DNA topoisomerase II/histidine kinase"/>
    <property type="match status" value="1"/>
</dbReference>
<feature type="domain" description="HAMP" evidence="14">
    <location>
        <begin position="204"/>
        <end position="257"/>
    </location>
</feature>
<keyword evidence="10 11" id="KW-0472">Membrane</keyword>
<dbReference type="InterPro" id="IPR036097">
    <property type="entry name" value="HisK_dim/P_sf"/>
</dbReference>
<dbReference type="Pfam" id="PF00672">
    <property type="entry name" value="HAMP"/>
    <property type="match status" value="1"/>
</dbReference>
<dbReference type="Pfam" id="PF02518">
    <property type="entry name" value="HATPase_c"/>
    <property type="match status" value="1"/>
</dbReference>
<dbReference type="PANTHER" id="PTHR45436">
    <property type="entry name" value="SENSOR HISTIDINE KINASE YKOH"/>
    <property type="match status" value="1"/>
</dbReference>
<dbReference type="InterPro" id="IPR004358">
    <property type="entry name" value="Sig_transdc_His_kin-like_C"/>
</dbReference>
<evidence type="ECO:0000313" key="16">
    <source>
        <dbReference type="Proteomes" id="UP001596435"/>
    </source>
</evidence>
<proteinExistence type="predicted"/>
<keyword evidence="16" id="KW-1185">Reference proteome</keyword>
<dbReference type="EC" id="2.7.13.3" evidence="3"/>
<evidence type="ECO:0000256" key="4">
    <source>
        <dbReference type="ARBA" id="ARBA00022553"/>
    </source>
</evidence>
<dbReference type="CDD" id="cd00082">
    <property type="entry name" value="HisKA"/>
    <property type="match status" value="1"/>
</dbReference>
<evidence type="ECO:0000256" key="3">
    <source>
        <dbReference type="ARBA" id="ARBA00012438"/>
    </source>
</evidence>
<dbReference type="Pfam" id="PF00512">
    <property type="entry name" value="HisKA"/>
    <property type="match status" value="1"/>
</dbReference>
<dbReference type="InterPro" id="IPR005467">
    <property type="entry name" value="His_kinase_dom"/>
</dbReference>
<dbReference type="RefSeq" id="WP_345707558.1">
    <property type="nucleotide sequence ID" value="NZ_BAABKV010000001.1"/>
</dbReference>
<dbReference type="PANTHER" id="PTHR45436:SF5">
    <property type="entry name" value="SENSOR HISTIDINE KINASE TRCS"/>
    <property type="match status" value="1"/>
</dbReference>
<dbReference type="SMART" id="SM00304">
    <property type="entry name" value="HAMP"/>
    <property type="match status" value="1"/>
</dbReference>
<feature type="signal peptide" evidence="12">
    <location>
        <begin position="1"/>
        <end position="25"/>
    </location>
</feature>
<evidence type="ECO:0000259" key="13">
    <source>
        <dbReference type="PROSITE" id="PS50109"/>
    </source>
</evidence>
<keyword evidence="5" id="KW-0808">Transferase</keyword>
<dbReference type="InterPro" id="IPR050428">
    <property type="entry name" value="TCS_sensor_his_kinase"/>
</dbReference>
<evidence type="ECO:0000256" key="11">
    <source>
        <dbReference type="SAM" id="Phobius"/>
    </source>
</evidence>
<feature type="domain" description="Histidine kinase" evidence="13">
    <location>
        <begin position="265"/>
        <end position="475"/>
    </location>
</feature>
<dbReference type="Gene3D" id="6.10.340.10">
    <property type="match status" value="1"/>
</dbReference>
<dbReference type="InterPro" id="IPR003661">
    <property type="entry name" value="HisK_dim/P_dom"/>
</dbReference>
<comment type="catalytic activity">
    <reaction evidence="1">
        <text>ATP + protein L-histidine = ADP + protein N-phospho-L-histidine.</text>
        <dbReference type="EC" id="2.7.13.3"/>
    </reaction>
</comment>
<comment type="caution">
    <text evidence="15">The sequence shown here is derived from an EMBL/GenBank/DDBJ whole genome shotgun (WGS) entry which is preliminary data.</text>
</comment>
<sequence length="482" mass="51431">MQNRLLGILLSLMACVLAALGLPLAAAVAAAEQSRVVVDRIDDIARFAQDLPTQGRPGTDTAVKGDTQPVAGDTTRLHVLAIEAARYHDLYGVRVGIFQRDGTAVAAAPEGWTVPRTGVGAQAFQEALDGRRSHNPPQVWPWTPDRTLTVALPVVRDGDVVAVVITESPTGPMRSRVLHRWLWIGAGEVLAMIVAVLLALRLTGWVLRPVRTLDRATHDIATGRLNARVAASGGPPELRRLAHSFNDMADNVVLAIDQQRAFVADASHQLRNPLAALLLRVELLGLELPDGHQDEIGAVREEGARLARVLDDLLGLATAEHARPEPEPVDLTALVLARLDAWRPVANQRAIELAWDGPALAHCWADPIGFGSALDAVLDNALKFTPSGCRVAVAVVLGRKEVTVSVTDSGPGLTEDELARIGDRFWRSPRHQNVDGSGLGLSIARTLMLAGDGSLDFAPAEPNGLTVVLTVPRNRSRVGAAG</sequence>
<dbReference type="EMBL" id="JBHTAJ010000027">
    <property type="protein sequence ID" value="MFC7181096.1"/>
    <property type="molecule type" value="Genomic_DNA"/>
</dbReference>
<keyword evidence="8 11" id="KW-1133">Transmembrane helix</keyword>
<evidence type="ECO:0000313" key="15">
    <source>
        <dbReference type="EMBL" id="MFC7181096.1"/>
    </source>
</evidence>
<dbReference type="SUPFAM" id="SSF47384">
    <property type="entry name" value="Homodimeric domain of signal transducing histidine kinase"/>
    <property type="match status" value="1"/>
</dbReference>
<evidence type="ECO:0000256" key="6">
    <source>
        <dbReference type="ARBA" id="ARBA00022692"/>
    </source>
</evidence>
<keyword evidence="9" id="KW-0902">Two-component regulatory system</keyword>
<evidence type="ECO:0000256" key="1">
    <source>
        <dbReference type="ARBA" id="ARBA00000085"/>
    </source>
</evidence>
<dbReference type="GO" id="GO:0016301">
    <property type="term" value="F:kinase activity"/>
    <property type="evidence" value="ECO:0007669"/>
    <property type="project" value="UniProtKB-KW"/>
</dbReference>
<keyword evidence="7 15" id="KW-0418">Kinase</keyword>
<protein>
    <recommendedName>
        <fullName evidence="3">histidine kinase</fullName>
        <ecNumber evidence="3">2.7.13.3</ecNumber>
    </recommendedName>
</protein>
<gene>
    <name evidence="15" type="ORF">ACFQMG_16180</name>
</gene>
<dbReference type="Gene3D" id="3.30.565.10">
    <property type="entry name" value="Histidine kinase-like ATPase, C-terminal domain"/>
    <property type="match status" value="1"/>
</dbReference>
<evidence type="ECO:0000256" key="7">
    <source>
        <dbReference type="ARBA" id="ARBA00022777"/>
    </source>
</evidence>
<keyword evidence="6 11" id="KW-0812">Transmembrane</keyword>
<name>A0ABW2FUY8_9ACTN</name>
<dbReference type="InterPro" id="IPR003594">
    <property type="entry name" value="HATPase_dom"/>
</dbReference>
<keyword evidence="12" id="KW-0732">Signal</keyword>
<feature type="transmembrane region" description="Helical" evidence="11">
    <location>
        <begin position="181"/>
        <end position="202"/>
    </location>
</feature>
<evidence type="ECO:0000256" key="8">
    <source>
        <dbReference type="ARBA" id="ARBA00022989"/>
    </source>
</evidence>
<dbReference type="CDD" id="cd00075">
    <property type="entry name" value="HATPase"/>
    <property type="match status" value="1"/>
</dbReference>
<evidence type="ECO:0000256" key="5">
    <source>
        <dbReference type="ARBA" id="ARBA00022679"/>
    </source>
</evidence>
<dbReference type="PRINTS" id="PR00344">
    <property type="entry name" value="BCTRLSENSOR"/>
</dbReference>
<dbReference type="SUPFAM" id="SSF158472">
    <property type="entry name" value="HAMP domain-like"/>
    <property type="match status" value="1"/>
</dbReference>
<dbReference type="SMART" id="SM00387">
    <property type="entry name" value="HATPase_c"/>
    <property type="match status" value="1"/>
</dbReference>
<dbReference type="Proteomes" id="UP001596435">
    <property type="component" value="Unassembled WGS sequence"/>
</dbReference>
<keyword evidence="4" id="KW-0597">Phosphoprotein</keyword>
<evidence type="ECO:0000259" key="14">
    <source>
        <dbReference type="PROSITE" id="PS50885"/>
    </source>
</evidence>
<accession>A0ABW2FUY8</accession>
<feature type="chain" id="PRO_5047422318" description="histidine kinase" evidence="12">
    <location>
        <begin position="26"/>
        <end position="482"/>
    </location>
</feature>
<organism evidence="15 16">
    <name type="scientific">Kitasatospora paranensis</name>
    <dbReference type="NCBI Taxonomy" id="258053"/>
    <lineage>
        <taxon>Bacteria</taxon>
        <taxon>Bacillati</taxon>
        <taxon>Actinomycetota</taxon>
        <taxon>Actinomycetes</taxon>
        <taxon>Kitasatosporales</taxon>
        <taxon>Streptomycetaceae</taxon>
        <taxon>Kitasatospora</taxon>
    </lineage>
</organism>
<reference evidence="16" key="1">
    <citation type="journal article" date="2019" name="Int. J. Syst. Evol. Microbiol.">
        <title>The Global Catalogue of Microorganisms (GCM) 10K type strain sequencing project: providing services to taxonomists for standard genome sequencing and annotation.</title>
        <authorList>
            <consortium name="The Broad Institute Genomics Platform"/>
            <consortium name="The Broad Institute Genome Sequencing Center for Infectious Disease"/>
            <person name="Wu L."/>
            <person name="Ma J."/>
        </authorList>
    </citation>
    <scope>NUCLEOTIDE SEQUENCE [LARGE SCALE GENOMIC DNA]</scope>
    <source>
        <strain evidence="16">CGMCC 1.12859</strain>
    </source>
</reference>
<dbReference type="PROSITE" id="PS50109">
    <property type="entry name" value="HIS_KIN"/>
    <property type="match status" value="1"/>
</dbReference>
<dbReference type="CDD" id="cd06225">
    <property type="entry name" value="HAMP"/>
    <property type="match status" value="1"/>
</dbReference>
<dbReference type="PROSITE" id="PS50885">
    <property type="entry name" value="HAMP"/>
    <property type="match status" value="1"/>
</dbReference>